<dbReference type="GO" id="GO:0006631">
    <property type="term" value="P:fatty acid metabolic process"/>
    <property type="evidence" value="ECO:0007669"/>
    <property type="project" value="TreeGrafter"/>
</dbReference>
<dbReference type="EMBL" id="JACHGF010000001">
    <property type="protein sequence ID" value="MBB5282307.1"/>
    <property type="molecule type" value="Genomic_DNA"/>
</dbReference>
<evidence type="ECO:0000313" key="5">
    <source>
        <dbReference type="Proteomes" id="UP000557307"/>
    </source>
</evidence>
<gene>
    <name evidence="4" type="ORF">HNQ92_000428</name>
</gene>
<dbReference type="Proteomes" id="UP000557307">
    <property type="component" value="Unassembled WGS sequence"/>
</dbReference>
<keyword evidence="5" id="KW-1185">Reference proteome</keyword>
<dbReference type="PANTHER" id="PTHR43201">
    <property type="entry name" value="ACYL-COA SYNTHETASE"/>
    <property type="match status" value="1"/>
</dbReference>
<dbReference type="PROSITE" id="PS00455">
    <property type="entry name" value="AMP_BINDING"/>
    <property type="match status" value="1"/>
</dbReference>
<dbReference type="InterPro" id="IPR020845">
    <property type="entry name" value="AMP-binding_CS"/>
</dbReference>
<keyword evidence="2 4" id="KW-0436">Ligase</keyword>
<dbReference type="PANTHER" id="PTHR43201:SF5">
    <property type="entry name" value="MEDIUM-CHAIN ACYL-COA LIGASE ACSF2, MITOCHONDRIAL"/>
    <property type="match status" value="1"/>
</dbReference>
<reference evidence="4 5" key="1">
    <citation type="submission" date="2020-08" db="EMBL/GenBank/DDBJ databases">
        <title>Genomic Encyclopedia of Type Strains, Phase IV (KMG-IV): sequencing the most valuable type-strain genomes for metagenomic binning, comparative biology and taxonomic classification.</title>
        <authorList>
            <person name="Goeker M."/>
        </authorList>
    </citation>
    <scope>NUCLEOTIDE SEQUENCE [LARGE SCALE GENOMIC DNA]</scope>
    <source>
        <strain evidence="4 5">DSM 105074</strain>
    </source>
</reference>
<dbReference type="Pfam" id="PF00501">
    <property type="entry name" value="AMP-binding"/>
    <property type="match status" value="1"/>
</dbReference>
<dbReference type="Gene3D" id="3.40.50.12780">
    <property type="entry name" value="N-terminal domain of ligase-like"/>
    <property type="match status" value="1"/>
</dbReference>
<comment type="caution">
    <text evidence="4">The sequence shown here is derived from an EMBL/GenBank/DDBJ whole genome shotgun (WGS) entry which is preliminary data.</text>
</comment>
<dbReference type="InterPro" id="IPR000873">
    <property type="entry name" value="AMP-dep_synth/lig_dom"/>
</dbReference>
<organism evidence="4 5">
    <name type="scientific">Rhabdobacter roseus</name>
    <dbReference type="NCBI Taxonomy" id="1655419"/>
    <lineage>
        <taxon>Bacteria</taxon>
        <taxon>Pseudomonadati</taxon>
        <taxon>Bacteroidota</taxon>
        <taxon>Cytophagia</taxon>
        <taxon>Cytophagales</taxon>
        <taxon>Cytophagaceae</taxon>
        <taxon>Rhabdobacter</taxon>
    </lineage>
</organism>
<name>A0A840TKH5_9BACT</name>
<dbReference type="AlphaFoldDB" id="A0A840TKH5"/>
<sequence>MENAFNIVDLFYAAARQVPQQTAIIHRNRAVSFAELEQQVTDTARYFLHKGIRKGDRVLVFVPMSIDLYRVVLALFRMGATAVFLDEWVSKKRLEEACRVAQCRAFVGSWKVRLLALLSAETRKIPLKLGLHFSAQGTFSFPETTPDDPALITFTTGSTGVPKAAVRTHGLLQAQFQSLTRLIQPQTQTTDMPVLPIVLLINLGSGVTSVIADFNPRKPHTIKPGRIVRQLEAQQVRSLVASPFVVKEIARYLISQRLGLPQLQKIFTGGAPVFPTEAALYHRAFPEATTQVVYGSTEAEPISAIDVAELRQEKVPTQGLKVGKPAPETQVKIIGITDEALVVHSLPDLDALEVPRGQIGEIIVSGAHVLRDYLHNAPARQRHKIFVNDQCWHRTGDSGYLDAHGLLFLTGRCASLIPWEGELLSPFVYEHYFQTLPGVELGTLLLLQGTLTAFLELRDPAQKEAVRRQIEALEVPIREIVFVPKLPRDPRHHSKIDYERLRASFGESDC</sequence>
<accession>A0A840TKH5</accession>
<comment type="similarity">
    <text evidence="1">Belongs to the ATP-dependent AMP-binding enzyme family.</text>
</comment>
<evidence type="ECO:0000256" key="2">
    <source>
        <dbReference type="ARBA" id="ARBA00022598"/>
    </source>
</evidence>
<feature type="domain" description="AMP-dependent synthetase/ligase" evidence="3">
    <location>
        <begin position="12"/>
        <end position="374"/>
    </location>
</feature>
<dbReference type="RefSeq" id="WP_184170198.1">
    <property type="nucleotide sequence ID" value="NZ_JACHGF010000001.1"/>
</dbReference>
<evidence type="ECO:0000313" key="4">
    <source>
        <dbReference type="EMBL" id="MBB5282307.1"/>
    </source>
</evidence>
<evidence type="ECO:0000256" key="1">
    <source>
        <dbReference type="ARBA" id="ARBA00006432"/>
    </source>
</evidence>
<dbReference type="InterPro" id="IPR042099">
    <property type="entry name" value="ANL_N_sf"/>
</dbReference>
<dbReference type="SUPFAM" id="SSF56801">
    <property type="entry name" value="Acetyl-CoA synthetase-like"/>
    <property type="match status" value="1"/>
</dbReference>
<proteinExistence type="inferred from homology"/>
<dbReference type="GO" id="GO:0031956">
    <property type="term" value="F:medium-chain fatty acid-CoA ligase activity"/>
    <property type="evidence" value="ECO:0007669"/>
    <property type="project" value="TreeGrafter"/>
</dbReference>
<protein>
    <submittedName>
        <fullName evidence="4">Acyl-CoA synthetase (AMP-forming)/AMP-acid ligase II</fullName>
    </submittedName>
</protein>
<evidence type="ECO:0000259" key="3">
    <source>
        <dbReference type="Pfam" id="PF00501"/>
    </source>
</evidence>